<evidence type="ECO:0000256" key="8">
    <source>
        <dbReference type="ARBA" id="ARBA00023027"/>
    </source>
</evidence>
<dbReference type="EC" id="3.6.1.22" evidence="4"/>
<protein>
    <recommendedName>
        <fullName evidence="4">NAD(+) diphosphatase</fullName>
        <ecNumber evidence="4">3.6.1.22</ecNumber>
    </recommendedName>
</protein>
<name>A0A2T5VH64_9HYPH</name>
<evidence type="ECO:0000256" key="9">
    <source>
        <dbReference type="ARBA" id="ARBA00023679"/>
    </source>
</evidence>
<dbReference type="SUPFAM" id="SSF55811">
    <property type="entry name" value="Nudix"/>
    <property type="match status" value="1"/>
</dbReference>
<dbReference type="OrthoDB" id="9791656at2"/>
<dbReference type="Gene3D" id="3.90.79.10">
    <property type="entry name" value="Nucleoside Triphosphate Pyrophosphohydrolase"/>
    <property type="match status" value="1"/>
</dbReference>
<comment type="cofactor">
    <cofactor evidence="2">
        <name>Zn(2+)</name>
        <dbReference type="ChEBI" id="CHEBI:29105"/>
    </cofactor>
</comment>
<comment type="similarity">
    <text evidence="3">Belongs to the Nudix hydrolase family. NudC subfamily.</text>
</comment>
<dbReference type="InterPro" id="IPR015375">
    <property type="entry name" value="NADH_PPase-like_N"/>
</dbReference>
<evidence type="ECO:0000256" key="2">
    <source>
        <dbReference type="ARBA" id="ARBA00001947"/>
    </source>
</evidence>
<dbReference type="InterPro" id="IPR050241">
    <property type="entry name" value="NAD-cap_RNA_hydrolase_NudC"/>
</dbReference>
<dbReference type="GO" id="GO:0006742">
    <property type="term" value="P:NADP+ catabolic process"/>
    <property type="evidence" value="ECO:0007669"/>
    <property type="project" value="TreeGrafter"/>
</dbReference>
<dbReference type="InterPro" id="IPR000086">
    <property type="entry name" value="NUDIX_hydrolase_dom"/>
</dbReference>
<keyword evidence="6" id="KW-0378">Hydrolase</keyword>
<evidence type="ECO:0000313" key="12">
    <source>
        <dbReference type="Proteomes" id="UP000244081"/>
    </source>
</evidence>
<dbReference type="PROSITE" id="PS00893">
    <property type="entry name" value="NUDIX_BOX"/>
    <property type="match status" value="1"/>
</dbReference>
<evidence type="ECO:0000256" key="1">
    <source>
        <dbReference type="ARBA" id="ARBA00001946"/>
    </source>
</evidence>
<dbReference type="GO" id="GO:0019677">
    <property type="term" value="P:NAD+ catabolic process"/>
    <property type="evidence" value="ECO:0007669"/>
    <property type="project" value="TreeGrafter"/>
</dbReference>
<dbReference type="GO" id="GO:0005829">
    <property type="term" value="C:cytosol"/>
    <property type="evidence" value="ECO:0007669"/>
    <property type="project" value="TreeGrafter"/>
</dbReference>
<evidence type="ECO:0000259" key="10">
    <source>
        <dbReference type="PROSITE" id="PS51462"/>
    </source>
</evidence>
<feature type="domain" description="Nudix hydrolase" evidence="10">
    <location>
        <begin position="183"/>
        <end position="315"/>
    </location>
</feature>
<evidence type="ECO:0000256" key="4">
    <source>
        <dbReference type="ARBA" id="ARBA00012381"/>
    </source>
</evidence>
<comment type="cofactor">
    <cofactor evidence="1">
        <name>Mg(2+)</name>
        <dbReference type="ChEBI" id="CHEBI:18420"/>
    </cofactor>
</comment>
<dbReference type="InterPro" id="IPR049734">
    <property type="entry name" value="NudC-like_C"/>
</dbReference>
<evidence type="ECO:0000313" key="11">
    <source>
        <dbReference type="EMBL" id="PTW63093.1"/>
    </source>
</evidence>
<comment type="catalytic activity">
    <reaction evidence="9">
        <text>a 5'-end NAD(+)-phospho-ribonucleoside in mRNA + H2O = a 5'-end phospho-adenosine-phospho-ribonucleoside in mRNA + beta-nicotinamide D-ribonucleotide + 2 H(+)</text>
        <dbReference type="Rhea" id="RHEA:60876"/>
        <dbReference type="Rhea" id="RHEA-COMP:15698"/>
        <dbReference type="Rhea" id="RHEA-COMP:15719"/>
        <dbReference type="ChEBI" id="CHEBI:14649"/>
        <dbReference type="ChEBI" id="CHEBI:15377"/>
        <dbReference type="ChEBI" id="CHEBI:15378"/>
        <dbReference type="ChEBI" id="CHEBI:144029"/>
        <dbReference type="ChEBI" id="CHEBI:144051"/>
    </reaction>
    <physiologicalReaction direction="left-to-right" evidence="9">
        <dbReference type="Rhea" id="RHEA:60877"/>
    </physiologicalReaction>
</comment>
<keyword evidence="5" id="KW-0479">Metal-binding</keyword>
<dbReference type="Gene3D" id="3.90.79.20">
    <property type="match status" value="1"/>
</dbReference>
<reference evidence="11 12" key="1">
    <citation type="submission" date="2018-04" db="EMBL/GenBank/DDBJ databases">
        <title>Genomic Encyclopedia of Archaeal and Bacterial Type Strains, Phase II (KMG-II): from individual species to whole genera.</title>
        <authorList>
            <person name="Goeker M."/>
        </authorList>
    </citation>
    <scope>NUCLEOTIDE SEQUENCE [LARGE SCALE GENOMIC DNA]</scope>
    <source>
        <strain evidence="11 12">DSM 23382</strain>
    </source>
</reference>
<dbReference type="PANTHER" id="PTHR42904">
    <property type="entry name" value="NUDIX HYDROLASE, NUDC SUBFAMILY"/>
    <property type="match status" value="1"/>
</dbReference>
<dbReference type="Proteomes" id="UP000244081">
    <property type="component" value="Unassembled WGS sequence"/>
</dbReference>
<dbReference type="InterPro" id="IPR015376">
    <property type="entry name" value="Znr_NADH_PPase"/>
</dbReference>
<dbReference type="PANTHER" id="PTHR42904:SF6">
    <property type="entry name" value="NAD-CAPPED RNA HYDROLASE NUDT12"/>
    <property type="match status" value="1"/>
</dbReference>
<dbReference type="PROSITE" id="PS51462">
    <property type="entry name" value="NUDIX"/>
    <property type="match status" value="1"/>
</dbReference>
<comment type="caution">
    <text evidence="11">The sequence shown here is derived from an EMBL/GenBank/DDBJ whole genome shotgun (WGS) entry which is preliminary data.</text>
</comment>
<dbReference type="EMBL" id="QAYG01000001">
    <property type="protein sequence ID" value="PTW63093.1"/>
    <property type="molecule type" value="Genomic_DNA"/>
</dbReference>
<proteinExistence type="inferred from homology"/>
<sequence>MPDDLLPAFRDPAYCDNSLDRAALRRDDAPWLSEQQNRPDAAYILISGDRPVVRIRGNALSIRHPRALAENLGIAADEIALLGVEKPERGARPVFCARVRAAAEEIEADIEAASKSALKLIDMRSLALQATLPAGDLGLLAQARSLCHWHESHGFCSRCGHKTRMAQAGYRRDCPSCSTTHFPRTDPVVIMLIADGDKALMGRPHRLAEGVYTTLAGFMEPGETIEQAVRREVMEEAGIRVGDVSFVKNQPWPFPASLMLGCFGVAESREINLGDDELEDCRWFGREEVREMLAGRHRDGLVVPPPISIAHWLIRSWIEQET</sequence>
<evidence type="ECO:0000256" key="6">
    <source>
        <dbReference type="ARBA" id="ARBA00022801"/>
    </source>
</evidence>
<dbReference type="RefSeq" id="WP_107988573.1">
    <property type="nucleotide sequence ID" value="NZ_QAYG01000001.1"/>
</dbReference>
<gene>
    <name evidence="11" type="ORF">C8N35_1011143</name>
</gene>
<dbReference type="AlphaFoldDB" id="A0A2T5VH64"/>
<evidence type="ECO:0000256" key="5">
    <source>
        <dbReference type="ARBA" id="ARBA00022723"/>
    </source>
</evidence>
<dbReference type="NCBIfam" id="NF001299">
    <property type="entry name" value="PRK00241.1"/>
    <property type="match status" value="1"/>
</dbReference>
<keyword evidence="7" id="KW-0460">Magnesium</keyword>
<evidence type="ECO:0000256" key="7">
    <source>
        <dbReference type="ARBA" id="ARBA00022842"/>
    </source>
</evidence>
<dbReference type="Pfam" id="PF09297">
    <property type="entry name" value="Zn_ribbon_NUD"/>
    <property type="match status" value="1"/>
</dbReference>
<keyword evidence="8" id="KW-0520">NAD</keyword>
<organism evidence="11 12">
    <name type="scientific">Breoghania corrubedonensis</name>
    <dbReference type="NCBI Taxonomy" id="665038"/>
    <lineage>
        <taxon>Bacteria</taxon>
        <taxon>Pseudomonadati</taxon>
        <taxon>Pseudomonadota</taxon>
        <taxon>Alphaproteobacteria</taxon>
        <taxon>Hyphomicrobiales</taxon>
        <taxon>Stappiaceae</taxon>
        <taxon>Breoghania</taxon>
    </lineage>
</organism>
<evidence type="ECO:0000256" key="3">
    <source>
        <dbReference type="ARBA" id="ARBA00009595"/>
    </source>
</evidence>
<dbReference type="GO" id="GO:0046872">
    <property type="term" value="F:metal ion binding"/>
    <property type="evidence" value="ECO:0007669"/>
    <property type="project" value="UniProtKB-KW"/>
</dbReference>
<dbReference type="InterPro" id="IPR020084">
    <property type="entry name" value="NUDIX_hydrolase_CS"/>
</dbReference>
<dbReference type="GO" id="GO:0035529">
    <property type="term" value="F:NADH pyrophosphatase activity"/>
    <property type="evidence" value="ECO:0007669"/>
    <property type="project" value="TreeGrafter"/>
</dbReference>
<keyword evidence="12" id="KW-1185">Reference proteome</keyword>
<dbReference type="CDD" id="cd03429">
    <property type="entry name" value="NUDIX_NADH_pyrophosphatase_Nudt13"/>
    <property type="match status" value="1"/>
</dbReference>
<dbReference type="InterPro" id="IPR015797">
    <property type="entry name" value="NUDIX_hydrolase-like_dom_sf"/>
</dbReference>
<accession>A0A2T5VH64</accession>
<dbReference type="Pfam" id="PF09296">
    <property type="entry name" value="NUDIX-like"/>
    <property type="match status" value="1"/>
</dbReference>
<dbReference type="Pfam" id="PF00293">
    <property type="entry name" value="NUDIX"/>
    <property type="match status" value="1"/>
</dbReference>